<accession>A0A9D4JGM2</accession>
<dbReference type="PANTHER" id="PTHR46312:SF2">
    <property type="entry name" value="NUCLEOTIDE-BINDING OLIGOMERIZATION DOMAIN-CONTAINING PROTEIN 2-LIKE"/>
    <property type="match status" value="1"/>
</dbReference>
<proteinExistence type="predicted"/>
<reference evidence="2" key="2">
    <citation type="submission" date="2020-11" db="EMBL/GenBank/DDBJ databases">
        <authorList>
            <person name="McCartney M.A."/>
            <person name="Auch B."/>
            <person name="Kono T."/>
            <person name="Mallez S."/>
            <person name="Becker A."/>
            <person name="Gohl D.M."/>
            <person name="Silverstein K.A.T."/>
            <person name="Koren S."/>
            <person name="Bechman K.B."/>
            <person name="Herman A."/>
            <person name="Abrahante J.E."/>
            <person name="Garbe J."/>
        </authorList>
    </citation>
    <scope>NUCLEOTIDE SEQUENCE</scope>
    <source>
        <strain evidence="2">Duluth1</strain>
        <tissue evidence="2">Whole animal</tissue>
    </source>
</reference>
<dbReference type="Gene3D" id="3.40.50.300">
    <property type="entry name" value="P-loop containing nucleotide triphosphate hydrolases"/>
    <property type="match status" value="1"/>
</dbReference>
<dbReference type="Proteomes" id="UP000828390">
    <property type="component" value="Unassembled WGS sequence"/>
</dbReference>
<comment type="caution">
    <text evidence="2">The sequence shown here is derived from an EMBL/GenBank/DDBJ whole genome shotgun (WGS) entry which is preliminary data.</text>
</comment>
<dbReference type="Pfam" id="PF05729">
    <property type="entry name" value="NACHT"/>
    <property type="match status" value="1"/>
</dbReference>
<dbReference type="InterPro" id="IPR027417">
    <property type="entry name" value="P-loop_NTPase"/>
</dbReference>
<sequence length="2402" mass="270102">MASLSAVFTETERTNWLKAWLAVGIAKSGLEQFVANEAKTVHTNIYNNVWSSIPSQATCIGCTTANLLKCPTQGVCNKRGPQSTCTSMHDNAAKQPRRCPANVCNKVHDEIVKHHTFNKPSWKNTMAEQWTTNPWQIAKAYLPPDGYTGKCSVQDTDFNGIISFMMNCKHFDNKFSFPISTGKHNSPCLLTKARDIGRTVRHSSKCKVTDPDLQDVFTTLTNLLSDQTSLAHDVNAMEAVKKLAELQKDTLKITTEEMIHLLDAANDTLKKVQNIADKSLNEMQMYLEQCTTDLNSHIDMCKQKLDDHTAKCTSDIDEHAIKTLESTYEQSSKDFRGHLIELYTTEMNTVSVLPLWLGLDKPIFDIFVQPKFSLYNIEKDGSRNKTNKAIYQYKDFFYNDIKLKRVFVQGDPGIGKSTFLTKLVIDWCNTVSCCNPDYKATFSDADTLKDFQFLFHISLRDAKGQREVVEMIKTQIIDNIFTGAKQTKAFELLHQILERETCLVTMDGLNEWTDHLNQHVVPRIPSSHTNCVSLITTRPWKMADERIKVSVIDRLLEIEGITDSEKLTKQLIVSLQTANKLTHTDFMTYVNEHHFMHFFTSPWLQELIVNVWMSKTDVKGSLCEINCILLDSLFKNANATEGSFKNGYSIECLSSTRYIKKQMKIFDALANAAFQFTFSSNTSLTFSEQELRKYLSKKQLQFCLKAGVLTARFNSVKVAQGSKYSFTHETVHEFLAAFHIANSQQDMIANFKPEHKYSVLEMSQTIIYLYGLQCETANKLLNRLVDDEFFNDISNGLSLYIKHYSENLSAFQIDKYTKETVLKSKRNGMNYDARCLAISVLFQHMVIAGFNEAKISGQKDIFLYCMDFTFNTYLLDSETRALKELLSFNKSNVRSLILESNVLESSELLSVMQQSKHSLQRLKTTVTPEIYKALHNLNIQELYVIGQIDESPFSNVLPSLSNLMFLSIEDSNLFEQTVLPGTIEDVYLLKCTCSAVFLHRLLVYLVSVQHGVNLYLEAVTVTDPNTQIFLSELLLSDMTNIKLSIEHGNHALYDTLRCTSIRELSLHTIDDVSLASKIMYTLKKLTKLYLWGTYSERCTLQLPATLQCISLQEVECTAEWLCSLLIALSSLDHSVECELWNVVLQPCAEECGDDSHVHVSDLRSEILSCDMSLIEIYLKNGSVELFEIFRGTNMGILNLITAECASLASKILYTLKKLTTLNLWGTYSERCTLQLPATLQCISLQEVECTAEWLCSLLIALSSLDHSVKCALWNVVLQPCAEASGDDSHVHVSDLRSEILSCDMSLIEIYLKNGSVELFEIFRGTNIGILNLITAECASLASKILYTLKKLTKLYLWGTYSERCTLQLPATLQFISLQRVECTAEWLCSLLIAVSSLDHSVKCALWNVVLQPCEDASGDDSHVHVSDLRSEILSCDMSLIEIYLKNGSVELFEIFRGTNIGILNLITAECASLASKILYTLKKLTKLYLGGTYSERCTLQLPATLQFISLQTVECSAEWLCSLLIALSSLDHSVKCELWDVVLQPCEDASGDDSHVHVSDLRSRILSCDMSLIEMYWNNGSVELFEIFRSTTIGILTLETAECASLASKILYTLKKLKKLYLWGTYSERCTLQLPATLQCISLQEVECSAEWLCSLLIALSSLDHSVECELLNVVLQPCAEECGDDLQARISDSRSEIPLHDMSEIKVLVENGSVELFEIFRGTNIGILNLKTAECASLASKILYTLKKLTKLYLWGTYSERCTLQLPATLQCISLQRVECSAKWLCSLLIALSSLDHSVKCELWDVVMQPCEDASGDDSHVHVSDLRSEILSCDMSLIEIYLNNGSVELFEIFRGTNIGILYLENAECASLASKILYTLKKLTKLYLWGTYSERCTLQLPAILQCISLQRVECSAEWLCNLLIALSSLDHSVECELYDVVLQPCAEECGDDLQARIPDLRSEIPLHDMSEIKVLVENGSVELFEIFRGTNIGILNLKTAECAALASKILYTLKKLRKLNLCGTYSERCTLQLPATLQCISLQKVECSAEWLCGLLISLSSLDHSVECELWNVVLQPCAEECGDDLQARISDSRSAIPLHDMSEIEVLVENGSVELFEIFRGTNIGILKLKTAECASLASKILYTLKKLTKLYLWGTYCERCTLQLPATLQCISLQKVECSAEWLCSLLIALSSLDHSVECELWNVVLQPCAEECGDDLQARISDSRSAIPLHDMSEIEVLVENGSVELFEIFRGTNIGILNLENAECASLASKILYTLKKLTKLYLWGTYSERCTLQLPATLQCISLQEVECSAEWLCSLLIALSSLDNSVECELLNVVLQTCADECGDDSKTHVSDLRFEMVSLDMSQTTILVKNGSSELFEFFRGTNIGILTLKSADCE</sequence>
<gene>
    <name evidence="2" type="ORF">DPMN_139566</name>
</gene>
<dbReference type="InterPro" id="IPR027897">
    <property type="entry name" value="DUF4559"/>
</dbReference>
<dbReference type="EMBL" id="JAIWYP010000006">
    <property type="protein sequence ID" value="KAH3811160.1"/>
    <property type="molecule type" value="Genomic_DNA"/>
</dbReference>
<dbReference type="InterPro" id="IPR007111">
    <property type="entry name" value="NACHT_NTPase"/>
</dbReference>
<reference evidence="2" key="1">
    <citation type="journal article" date="2019" name="bioRxiv">
        <title>The Genome of the Zebra Mussel, Dreissena polymorpha: A Resource for Invasive Species Research.</title>
        <authorList>
            <person name="McCartney M.A."/>
            <person name="Auch B."/>
            <person name="Kono T."/>
            <person name="Mallez S."/>
            <person name="Zhang Y."/>
            <person name="Obille A."/>
            <person name="Becker A."/>
            <person name="Abrahante J.E."/>
            <person name="Garbe J."/>
            <person name="Badalamenti J.P."/>
            <person name="Herman A."/>
            <person name="Mangelson H."/>
            <person name="Liachko I."/>
            <person name="Sullivan S."/>
            <person name="Sone E.D."/>
            <person name="Koren S."/>
            <person name="Silverstein K.A.T."/>
            <person name="Beckman K.B."/>
            <person name="Gohl D.M."/>
        </authorList>
    </citation>
    <scope>NUCLEOTIDE SEQUENCE</scope>
    <source>
        <strain evidence="2">Duluth1</strain>
        <tissue evidence="2">Whole animal</tissue>
    </source>
</reference>
<evidence type="ECO:0000313" key="2">
    <source>
        <dbReference type="EMBL" id="KAH3811160.1"/>
    </source>
</evidence>
<evidence type="ECO:0000259" key="1">
    <source>
        <dbReference type="Pfam" id="PF05729"/>
    </source>
</evidence>
<dbReference type="SUPFAM" id="SSF52540">
    <property type="entry name" value="P-loop containing nucleoside triphosphate hydrolases"/>
    <property type="match status" value="1"/>
</dbReference>
<name>A0A9D4JGM2_DREPO</name>
<dbReference type="Pfam" id="PF15112">
    <property type="entry name" value="DUF4559"/>
    <property type="match status" value="1"/>
</dbReference>
<dbReference type="PANTHER" id="PTHR46312">
    <property type="entry name" value="NACHT DOMAIN-CONTAINING PROTEIN"/>
    <property type="match status" value="1"/>
</dbReference>
<keyword evidence="3" id="KW-1185">Reference proteome</keyword>
<protein>
    <recommendedName>
        <fullName evidence="1">NACHT domain-containing protein</fullName>
    </recommendedName>
</protein>
<organism evidence="2 3">
    <name type="scientific">Dreissena polymorpha</name>
    <name type="common">Zebra mussel</name>
    <name type="synonym">Mytilus polymorpha</name>
    <dbReference type="NCBI Taxonomy" id="45954"/>
    <lineage>
        <taxon>Eukaryota</taxon>
        <taxon>Metazoa</taxon>
        <taxon>Spiralia</taxon>
        <taxon>Lophotrochozoa</taxon>
        <taxon>Mollusca</taxon>
        <taxon>Bivalvia</taxon>
        <taxon>Autobranchia</taxon>
        <taxon>Heteroconchia</taxon>
        <taxon>Euheterodonta</taxon>
        <taxon>Imparidentia</taxon>
        <taxon>Neoheterodontei</taxon>
        <taxon>Myida</taxon>
        <taxon>Dreissenoidea</taxon>
        <taxon>Dreissenidae</taxon>
        <taxon>Dreissena</taxon>
    </lineage>
</organism>
<feature type="domain" description="NACHT" evidence="1">
    <location>
        <begin position="405"/>
        <end position="565"/>
    </location>
</feature>
<evidence type="ECO:0000313" key="3">
    <source>
        <dbReference type="Proteomes" id="UP000828390"/>
    </source>
</evidence>